<keyword evidence="11 13" id="KW-0012">Acyltransferase</keyword>
<feature type="transmembrane region" description="Helical" evidence="14">
    <location>
        <begin position="151"/>
        <end position="170"/>
    </location>
</feature>
<comment type="pathway">
    <text evidence="2">Glycan biosynthesis; alginate biosynthesis.</text>
</comment>
<feature type="transmembrane region" description="Helical" evidence="14">
    <location>
        <begin position="118"/>
        <end position="139"/>
    </location>
</feature>
<comment type="subcellular location">
    <subcellularLocation>
        <location evidence="1">Cell membrane</location>
        <topology evidence="1">Multi-pass membrane protein</topology>
    </subcellularLocation>
</comment>
<dbReference type="GO" id="GO:0016746">
    <property type="term" value="F:acyltransferase activity"/>
    <property type="evidence" value="ECO:0007669"/>
    <property type="project" value="UniProtKB-KW"/>
</dbReference>
<keyword evidence="9 14" id="KW-1133">Transmembrane helix</keyword>
<evidence type="ECO:0000256" key="12">
    <source>
        <dbReference type="ARBA" id="ARBA00031030"/>
    </source>
</evidence>
<keyword evidence="8" id="KW-0016">Alginate biosynthesis</keyword>
<evidence type="ECO:0000256" key="5">
    <source>
        <dbReference type="ARBA" id="ARBA00022475"/>
    </source>
</evidence>
<comment type="caution">
    <text evidence="15">The sequence shown here is derived from an EMBL/GenBank/DDBJ whole genome shotgun (WGS) entry which is preliminary data.</text>
</comment>
<dbReference type="PIRSF" id="PIRSF016636">
    <property type="entry name" value="AlgI_DltB"/>
    <property type="match status" value="1"/>
</dbReference>
<feature type="transmembrane region" description="Helical" evidence="14">
    <location>
        <begin position="431"/>
        <end position="451"/>
    </location>
</feature>
<dbReference type="AlphaFoldDB" id="A0A258FHW2"/>
<feature type="transmembrane region" description="Helical" evidence="14">
    <location>
        <begin position="358"/>
        <end position="379"/>
    </location>
</feature>
<name>A0A258FHW2_9CAUL</name>
<dbReference type="PANTHER" id="PTHR13285">
    <property type="entry name" value="ACYLTRANSFERASE"/>
    <property type="match status" value="1"/>
</dbReference>
<comment type="similarity">
    <text evidence="3 13">Belongs to the membrane-bound acyltransferase family.</text>
</comment>
<evidence type="ECO:0000256" key="7">
    <source>
        <dbReference type="ARBA" id="ARBA00022692"/>
    </source>
</evidence>
<dbReference type="GO" id="GO:0042121">
    <property type="term" value="P:alginic acid biosynthetic process"/>
    <property type="evidence" value="ECO:0007669"/>
    <property type="project" value="UniProtKB-KW"/>
</dbReference>
<organism evidence="15 16">
    <name type="scientific">Brevundimonas subvibrioides</name>
    <dbReference type="NCBI Taxonomy" id="74313"/>
    <lineage>
        <taxon>Bacteria</taxon>
        <taxon>Pseudomonadati</taxon>
        <taxon>Pseudomonadota</taxon>
        <taxon>Alphaproteobacteria</taxon>
        <taxon>Caulobacterales</taxon>
        <taxon>Caulobacteraceae</taxon>
        <taxon>Brevundimonas</taxon>
    </lineage>
</organism>
<dbReference type="EMBL" id="NCEB01000025">
    <property type="protein sequence ID" value="OYX32115.1"/>
    <property type="molecule type" value="Genomic_DNA"/>
</dbReference>
<dbReference type="InterPro" id="IPR004299">
    <property type="entry name" value="MBOAT_fam"/>
</dbReference>
<gene>
    <name evidence="15" type="ORF">B7Z01_11690</name>
</gene>
<dbReference type="PANTHER" id="PTHR13285:SF23">
    <property type="entry name" value="TEICHOIC ACID D-ALANYLTRANSFERASE"/>
    <property type="match status" value="1"/>
</dbReference>
<dbReference type="InterPro" id="IPR024194">
    <property type="entry name" value="Ac/AlaTfrase_AlgI/DltB"/>
</dbReference>
<dbReference type="Pfam" id="PF03062">
    <property type="entry name" value="MBOAT"/>
    <property type="match status" value="1"/>
</dbReference>
<feature type="transmembrane region" description="Helical" evidence="14">
    <location>
        <begin position="78"/>
        <end position="98"/>
    </location>
</feature>
<evidence type="ECO:0000256" key="10">
    <source>
        <dbReference type="ARBA" id="ARBA00023136"/>
    </source>
</evidence>
<evidence type="ECO:0000256" key="4">
    <source>
        <dbReference type="ARBA" id="ARBA00016084"/>
    </source>
</evidence>
<evidence type="ECO:0000313" key="15">
    <source>
        <dbReference type="EMBL" id="OYX32115.1"/>
    </source>
</evidence>
<feature type="transmembrane region" description="Helical" evidence="14">
    <location>
        <begin position="45"/>
        <end position="66"/>
    </location>
</feature>
<sequence length="467" mass="52176">MLFPTLAFGVFFLFVYFTAWSLDRENGRRKLFLLLASWVFYAQWDWRFVGLLIASAVLNWGVAAVIARADQAGRRKLWVGLGVAANLLILGVFKYYGFFVEQAGELLARVGWERDLPLLEIVLPVGISFFTFQGISYVVDVYRGRTPPAKSLLDVMLLMSFFPHLVAGPIVRASDLLPQFDRVPRLTREMAAHGFLLIGWGLFKKTVIASELSVRLVDPVFFDPSAYGALDLTAAVYAYAVQIYCDFSAYSDMAIGTAALLGYSFPRNFDQPYRAKSMQDFWRRWHISLSSWLRDYLYVPLGGGRKGLVRSCLNVFITMLLGGLWHGAAWTFVAWGALHGGVQVIERLGRAAFGDRKVIPTWIGVIVTFHIVCLGWILFRSESFPMAMEVLAGLGRFEAATMVTPFLLTLIVGGLLMHWLPPRAVEGIATWLKPAPSLTMGLLVGAALLLVEAVRPDGVAPFIYFQF</sequence>
<protein>
    <recommendedName>
        <fullName evidence="4">Probable alginate O-acetylase AlgI</fullName>
    </recommendedName>
    <alternativeName>
        <fullName evidence="12">Alginate biosynthesis protein AlgI</fullName>
    </alternativeName>
</protein>
<keyword evidence="7 14" id="KW-0812">Transmembrane</keyword>
<reference evidence="15 16" key="1">
    <citation type="submission" date="2017-03" db="EMBL/GenBank/DDBJ databases">
        <title>Lifting the veil on microbial sulfur biogeochemistry in mining wastewaters.</title>
        <authorList>
            <person name="Kantor R.S."/>
            <person name="Colenbrander Nelson T."/>
            <person name="Marshall S."/>
            <person name="Bennett D."/>
            <person name="Apte S."/>
            <person name="Camacho D."/>
            <person name="Thomas B.C."/>
            <person name="Warren L.A."/>
            <person name="Banfield J.F."/>
        </authorList>
    </citation>
    <scope>NUCLEOTIDE SEQUENCE [LARGE SCALE GENOMIC DNA]</scope>
    <source>
        <strain evidence="15">32-69-9</strain>
    </source>
</reference>
<feature type="transmembrane region" description="Helical" evidence="14">
    <location>
        <begin position="399"/>
        <end position="419"/>
    </location>
</feature>
<keyword evidence="5 13" id="KW-1003">Cell membrane</keyword>
<evidence type="ECO:0000256" key="14">
    <source>
        <dbReference type="SAM" id="Phobius"/>
    </source>
</evidence>
<evidence type="ECO:0000256" key="11">
    <source>
        <dbReference type="ARBA" id="ARBA00023315"/>
    </source>
</evidence>
<evidence type="ECO:0000256" key="3">
    <source>
        <dbReference type="ARBA" id="ARBA00010323"/>
    </source>
</evidence>
<dbReference type="InterPro" id="IPR028362">
    <property type="entry name" value="AlgI"/>
</dbReference>
<evidence type="ECO:0000256" key="13">
    <source>
        <dbReference type="PIRNR" id="PIRNR016636"/>
    </source>
</evidence>
<proteinExistence type="inferred from homology"/>
<feature type="transmembrane region" description="Helical" evidence="14">
    <location>
        <begin position="315"/>
        <end position="338"/>
    </location>
</feature>
<keyword evidence="10 13" id="KW-0472">Membrane</keyword>
<dbReference type="GO" id="GO:0005886">
    <property type="term" value="C:plasma membrane"/>
    <property type="evidence" value="ECO:0007669"/>
    <property type="project" value="UniProtKB-SubCell"/>
</dbReference>
<evidence type="ECO:0000256" key="1">
    <source>
        <dbReference type="ARBA" id="ARBA00004651"/>
    </source>
</evidence>
<evidence type="ECO:0000256" key="2">
    <source>
        <dbReference type="ARBA" id="ARBA00005182"/>
    </source>
</evidence>
<dbReference type="Proteomes" id="UP000215595">
    <property type="component" value="Unassembled WGS sequence"/>
</dbReference>
<keyword evidence="6 13" id="KW-0808">Transferase</keyword>
<evidence type="ECO:0000256" key="6">
    <source>
        <dbReference type="ARBA" id="ARBA00022679"/>
    </source>
</evidence>
<dbReference type="InterPro" id="IPR051085">
    <property type="entry name" value="MB_O-acyltransferase"/>
</dbReference>
<evidence type="ECO:0000256" key="8">
    <source>
        <dbReference type="ARBA" id="ARBA00022841"/>
    </source>
</evidence>
<evidence type="ECO:0000256" key="9">
    <source>
        <dbReference type="ARBA" id="ARBA00022989"/>
    </source>
</evidence>
<evidence type="ECO:0000313" key="16">
    <source>
        <dbReference type="Proteomes" id="UP000215595"/>
    </source>
</evidence>
<accession>A0A258FHW2</accession>
<dbReference type="PIRSF" id="PIRSF500217">
    <property type="entry name" value="AlgI"/>
    <property type="match status" value="1"/>
</dbReference>